<dbReference type="Gene3D" id="1.10.132.120">
    <property type="match status" value="1"/>
</dbReference>
<dbReference type="EMBL" id="BAAAME010000010">
    <property type="protein sequence ID" value="GAA1752371.1"/>
    <property type="molecule type" value="Genomic_DNA"/>
</dbReference>
<organism evidence="9 10">
    <name type="scientific">Aeromicrobium alkaliterrae</name>
    <dbReference type="NCBI Taxonomy" id="302168"/>
    <lineage>
        <taxon>Bacteria</taxon>
        <taxon>Bacillati</taxon>
        <taxon>Actinomycetota</taxon>
        <taxon>Actinomycetes</taxon>
        <taxon>Propionibacteriales</taxon>
        <taxon>Nocardioidaceae</taxon>
        <taxon>Aeromicrobium</taxon>
    </lineage>
</organism>
<dbReference type="InterPro" id="IPR013500">
    <property type="entry name" value="TopoI_cat_euk"/>
</dbReference>
<name>A0ABP4WGJ1_9ACTN</name>
<sequence>MVRLRRVSADDPGWSRVRHGRGFRYLGIDGVSLTPVDIERCKRLVIPPAWTEVWICPFDHGHLQAVGTDDAGRRQYLYHEEWRRRRDAEKFEAMEQFARSLLRNRRVARHDLGRDEPDLTRACAVAFGLLDLGLFRIGNEQYRAANGSHGLTTLDRDHVTIEGQRIALHYPAKSGQVVDGSVRDERLATAVRAMLERDGGTDRAFAWADDAGWHDLDSATVNAYVADVLGPGFTAKDFRTWRGTVIAARALALADASTARARKSAVTGAMREVSQHLGNTPAVARSSYVDPRVVDLFEQGVTLGDTALGSRRRISPGAPVPRVLERSVLRLLKRKP</sequence>
<feature type="domain" description="DNA topoisomerase IB N-terminal" evidence="8">
    <location>
        <begin position="22"/>
        <end position="69"/>
    </location>
</feature>
<dbReference type="SUPFAM" id="SSF55869">
    <property type="entry name" value="DNA topoisomerase I domain"/>
    <property type="match status" value="1"/>
</dbReference>
<evidence type="ECO:0000313" key="10">
    <source>
        <dbReference type="Proteomes" id="UP001501057"/>
    </source>
</evidence>
<comment type="caution">
    <text evidence="9">The sequence shown here is derived from an EMBL/GenBank/DDBJ whole genome shotgun (WGS) entry which is preliminary data.</text>
</comment>
<keyword evidence="6" id="KW-0413">Isomerase</keyword>
<dbReference type="InterPro" id="IPR014711">
    <property type="entry name" value="TopoI_cat_a-hlx-sub_euk"/>
</dbReference>
<evidence type="ECO:0000256" key="3">
    <source>
        <dbReference type="ARBA" id="ARBA00012891"/>
    </source>
</evidence>
<reference evidence="10" key="1">
    <citation type="journal article" date="2019" name="Int. J. Syst. Evol. Microbiol.">
        <title>The Global Catalogue of Microorganisms (GCM) 10K type strain sequencing project: providing services to taxonomists for standard genome sequencing and annotation.</title>
        <authorList>
            <consortium name="The Broad Institute Genomics Platform"/>
            <consortium name="The Broad Institute Genome Sequencing Center for Infectious Disease"/>
            <person name="Wu L."/>
            <person name="Ma J."/>
        </authorList>
    </citation>
    <scope>NUCLEOTIDE SEQUENCE [LARGE SCALE GENOMIC DNA]</scope>
    <source>
        <strain evidence="10">JCM 13518</strain>
    </source>
</reference>
<evidence type="ECO:0000256" key="5">
    <source>
        <dbReference type="ARBA" id="ARBA00023125"/>
    </source>
</evidence>
<evidence type="ECO:0000256" key="2">
    <source>
        <dbReference type="ARBA" id="ARBA00006645"/>
    </source>
</evidence>
<dbReference type="InterPro" id="IPR049331">
    <property type="entry name" value="Top1B_N_bact"/>
</dbReference>
<evidence type="ECO:0000259" key="8">
    <source>
        <dbReference type="Pfam" id="PF21338"/>
    </source>
</evidence>
<keyword evidence="10" id="KW-1185">Reference proteome</keyword>
<keyword evidence="5" id="KW-0238">DNA-binding</keyword>
<evidence type="ECO:0000256" key="6">
    <source>
        <dbReference type="ARBA" id="ARBA00023235"/>
    </source>
</evidence>
<dbReference type="InterPro" id="IPR035447">
    <property type="entry name" value="DNA_topo_I_N_sf"/>
</dbReference>
<dbReference type="EC" id="5.6.2.1" evidence="3"/>
<dbReference type="InterPro" id="IPR011010">
    <property type="entry name" value="DNA_brk_join_enz"/>
</dbReference>
<evidence type="ECO:0000256" key="1">
    <source>
        <dbReference type="ARBA" id="ARBA00000213"/>
    </source>
</evidence>
<dbReference type="PROSITE" id="PS52038">
    <property type="entry name" value="TOPO_IB_2"/>
    <property type="match status" value="1"/>
</dbReference>
<evidence type="ECO:0000256" key="4">
    <source>
        <dbReference type="ARBA" id="ARBA00023029"/>
    </source>
</evidence>
<dbReference type="Gene3D" id="3.90.15.10">
    <property type="entry name" value="Topoisomerase I, Chain A, domain 3"/>
    <property type="match status" value="1"/>
</dbReference>
<keyword evidence="4" id="KW-0799">Topoisomerase</keyword>
<dbReference type="Gene3D" id="3.30.66.10">
    <property type="entry name" value="DNA topoisomerase I domain"/>
    <property type="match status" value="1"/>
</dbReference>
<comment type="similarity">
    <text evidence="2">Belongs to the type IB topoisomerase family.</text>
</comment>
<protein>
    <recommendedName>
        <fullName evidence="3">DNA topoisomerase</fullName>
        <ecNumber evidence="3">5.6.2.1</ecNumber>
    </recommendedName>
</protein>
<proteinExistence type="inferred from homology"/>
<gene>
    <name evidence="9" type="ORF">GCM10009710_35140</name>
</gene>
<dbReference type="InterPro" id="IPR001631">
    <property type="entry name" value="TopoI"/>
</dbReference>
<evidence type="ECO:0000313" key="9">
    <source>
        <dbReference type="EMBL" id="GAA1752371.1"/>
    </source>
</evidence>
<evidence type="ECO:0000259" key="7">
    <source>
        <dbReference type="Pfam" id="PF01028"/>
    </source>
</evidence>
<feature type="domain" description="DNA topoisomerase I catalytic core eukaryotic-type" evidence="7">
    <location>
        <begin position="81"/>
        <end position="286"/>
    </location>
</feature>
<dbReference type="RefSeq" id="WP_344203973.1">
    <property type="nucleotide sequence ID" value="NZ_BAAAME010000010.1"/>
</dbReference>
<dbReference type="Pfam" id="PF21338">
    <property type="entry name" value="Top1B_N_bact"/>
    <property type="match status" value="1"/>
</dbReference>
<dbReference type="Proteomes" id="UP001501057">
    <property type="component" value="Unassembled WGS sequence"/>
</dbReference>
<dbReference type="Pfam" id="PF01028">
    <property type="entry name" value="Topoisom_I"/>
    <property type="match status" value="1"/>
</dbReference>
<dbReference type="SUPFAM" id="SSF56349">
    <property type="entry name" value="DNA breaking-rejoining enzymes"/>
    <property type="match status" value="1"/>
</dbReference>
<dbReference type="PRINTS" id="PR00416">
    <property type="entry name" value="EUTPISMRASEI"/>
</dbReference>
<comment type="catalytic activity">
    <reaction evidence="1">
        <text>ATP-independent breakage of single-stranded DNA, followed by passage and rejoining.</text>
        <dbReference type="EC" id="5.6.2.1"/>
    </reaction>
</comment>
<accession>A0ABP4WGJ1</accession>